<dbReference type="EMBL" id="AHHD01000232">
    <property type="protein sequence ID" value="EKG17580.1"/>
    <property type="molecule type" value="Genomic_DNA"/>
</dbReference>
<dbReference type="GO" id="GO:0005085">
    <property type="term" value="F:guanyl-nucleotide exchange factor activity"/>
    <property type="evidence" value="ECO:0007669"/>
    <property type="project" value="TreeGrafter"/>
</dbReference>
<feature type="compositionally biased region" description="Polar residues" evidence="2">
    <location>
        <begin position="679"/>
        <end position="688"/>
    </location>
</feature>
<dbReference type="SUPFAM" id="SSF64268">
    <property type="entry name" value="PX domain"/>
    <property type="match status" value="1"/>
</dbReference>
<gene>
    <name evidence="4" type="ORF">MPH_05201</name>
</gene>
<dbReference type="Gene3D" id="1.25.40.20">
    <property type="entry name" value="Ankyrin repeat-containing domain"/>
    <property type="match status" value="2"/>
</dbReference>
<feature type="region of interest" description="Disordered" evidence="2">
    <location>
        <begin position="669"/>
        <end position="691"/>
    </location>
</feature>
<dbReference type="FunFam" id="1.25.40.20:FF:000443">
    <property type="entry name" value="Putative vps9 domain protein"/>
    <property type="match status" value="1"/>
</dbReference>
<feature type="compositionally biased region" description="Basic and acidic residues" evidence="2">
    <location>
        <begin position="211"/>
        <end position="227"/>
    </location>
</feature>
<dbReference type="GO" id="GO:0005769">
    <property type="term" value="C:early endosome"/>
    <property type="evidence" value="ECO:0007669"/>
    <property type="project" value="TreeGrafter"/>
</dbReference>
<feature type="region of interest" description="Disordered" evidence="2">
    <location>
        <begin position="190"/>
        <end position="396"/>
    </location>
</feature>
<dbReference type="Proteomes" id="UP000007129">
    <property type="component" value="Unassembled WGS sequence"/>
</dbReference>
<dbReference type="OrthoDB" id="7464126at2759"/>
<feature type="compositionally biased region" description="Polar residues" evidence="2">
    <location>
        <begin position="370"/>
        <end position="387"/>
    </location>
</feature>
<dbReference type="Gene3D" id="1.20.1050.80">
    <property type="entry name" value="VPS9 domain"/>
    <property type="match status" value="1"/>
</dbReference>
<feature type="domain" description="VPS9" evidence="3">
    <location>
        <begin position="845"/>
        <end position="1009"/>
    </location>
</feature>
<dbReference type="GO" id="GO:0097422">
    <property type="term" value="C:tubular endosome"/>
    <property type="evidence" value="ECO:0007669"/>
    <property type="project" value="TreeGrafter"/>
</dbReference>
<feature type="compositionally biased region" description="Polar residues" evidence="2">
    <location>
        <begin position="309"/>
        <end position="327"/>
    </location>
</feature>
<dbReference type="InterPro" id="IPR051248">
    <property type="entry name" value="UPF0507/Ank_repeat_27"/>
</dbReference>
<name>K2SLG3_MACPH</name>
<dbReference type="InterPro" id="IPR002110">
    <property type="entry name" value="Ankyrin_rpt"/>
</dbReference>
<dbReference type="HOGENOM" id="CLU_002294_0_0_1"/>
<proteinExistence type="inferred from homology"/>
<feature type="compositionally biased region" description="Polar residues" evidence="2">
    <location>
        <begin position="229"/>
        <end position="270"/>
    </location>
</feature>
<reference evidence="4 5" key="1">
    <citation type="journal article" date="2012" name="BMC Genomics">
        <title>Tools to kill: Genome of one of the most destructive plant pathogenic fungi Macrophomina phaseolina.</title>
        <authorList>
            <person name="Islam M.S."/>
            <person name="Haque M.S."/>
            <person name="Islam M.M."/>
            <person name="Emdad E.M."/>
            <person name="Halim A."/>
            <person name="Hossen Q.M.M."/>
            <person name="Hossain M.Z."/>
            <person name="Ahmed B."/>
            <person name="Rahim S."/>
            <person name="Rahman M.S."/>
            <person name="Alam M.M."/>
            <person name="Hou S."/>
            <person name="Wan X."/>
            <person name="Saito J.A."/>
            <person name="Alam M."/>
        </authorList>
    </citation>
    <scope>NUCLEOTIDE SEQUENCE [LARGE SCALE GENOMIC DNA]</scope>
    <source>
        <strain evidence="4 5">MS6</strain>
    </source>
</reference>
<dbReference type="GO" id="GO:0005886">
    <property type="term" value="C:plasma membrane"/>
    <property type="evidence" value="ECO:0007669"/>
    <property type="project" value="TreeGrafter"/>
</dbReference>
<dbReference type="PROSITE" id="PS51205">
    <property type="entry name" value="VPS9"/>
    <property type="match status" value="1"/>
</dbReference>
<dbReference type="Pfam" id="PF13857">
    <property type="entry name" value="Ank_5"/>
    <property type="match status" value="1"/>
</dbReference>
<dbReference type="GO" id="GO:0030133">
    <property type="term" value="C:transport vesicle"/>
    <property type="evidence" value="ECO:0007669"/>
    <property type="project" value="TreeGrafter"/>
</dbReference>
<dbReference type="Gene3D" id="3.30.1520.10">
    <property type="entry name" value="Phox-like domain"/>
    <property type="match status" value="1"/>
</dbReference>
<dbReference type="PANTHER" id="PTHR24170">
    <property type="entry name" value="ANKYRIN REPEAT DOMAIN-CONTAINING PROTEIN 27"/>
    <property type="match status" value="1"/>
</dbReference>
<accession>K2SLG3</accession>
<dbReference type="InterPro" id="IPR003123">
    <property type="entry name" value="VPS9"/>
</dbReference>
<evidence type="ECO:0000256" key="2">
    <source>
        <dbReference type="SAM" id="MobiDB-lite"/>
    </source>
</evidence>
<dbReference type="GO" id="GO:0035091">
    <property type="term" value="F:phosphatidylinositol binding"/>
    <property type="evidence" value="ECO:0007669"/>
    <property type="project" value="InterPro"/>
</dbReference>
<dbReference type="STRING" id="1126212.K2SLG3"/>
<evidence type="ECO:0000313" key="5">
    <source>
        <dbReference type="Proteomes" id="UP000007129"/>
    </source>
</evidence>
<dbReference type="PANTHER" id="PTHR24170:SF1">
    <property type="entry name" value="DOMAIN PROTEIN, PUTATIVE (AFU_ORTHOLOGUE AFUA_1G09870)-RELATED"/>
    <property type="match status" value="1"/>
</dbReference>
<dbReference type="InterPro" id="IPR036770">
    <property type="entry name" value="Ankyrin_rpt-contain_sf"/>
</dbReference>
<dbReference type="VEuPathDB" id="FungiDB:MPH_05201"/>
<comment type="caution">
    <text evidence="4">The sequence shown here is derived from an EMBL/GenBank/DDBJ whole genome shotgun (WGS) entry which is preliminary data.</text>
</comment>
<feature type="region of interest" description="Disordered" evidence="2">
    <location>
        <begin position="489"/>
        <end position="512"/>
    </location>
</feature>
<feature type="compositionally biased region" description="Low complexity" evidence="2">
    <location>
        <begin position="1127"/>
        <end position="1139"/>
    </location>
</feature>
<evidence type="ECO:0000313" key="4">
    <source>
        <dbReference type="EMBL" id="EKG17580.1"/>
    </source>
</evidence>
<dbReference type="InterPro" id="IPR037191">
    <property type="entry name" value="VPS9_dom_sf"/>
</dbReference>
<protein>
    <recommendedName>
        <fullName evidence="3">VPS9 domain-containing protein</fullName>
    </recommendedName>
</protein>
<dbReference type="InParanoid" id="K2SLG3"/>
<dbReference type="GO" id="GO:0045022">
    <property type="term" value="P:early endosome to late endosome transport"/>
    <property type="evidence" value="ECO:0007669"/>
    <property type="project" value="TreeGrafter"/>
</dbReference>
<dbReference type="Pfam" id="PF02204">
    <property type="entry name" value="VPS9"/>
    <property type="match status" value="1"/>
</dbReference>
<dbReference type="GO" id="GO:0000149">
    <property type="term" value="F:SNARE binding"/>
    <property type="evidence" value="ECO:0007669"/>
    <property type="project" value="TreeGrafter"/>
</dbReference>
<dbReference type="SUPFAM" id="SSF48403">
    <property type="entry name" value="Ankyrin repeat"/>
    <property type="match status" value="1"/>
</dbReference>
<sequence>MAGQQFVFAEAIIGMKKAVARYDASDEDDSAAEIARSVQHKLKRKAPRNQSILDNGRFIYKKLKVEHAGYRRHIIARNPPLIDEDGDEIEEIDDDESLDGSIAEDNPYGDIRLEELLAPLTSAADLATHPSMSIPYYSNHITELANNSRHVLQREEKSLWRAKAIMQKLLGDNTWLPVGMMETDYDREVLNTSGPVPVTTSGDSVSLEADSTERHGATWEDPVKVPEDTNMQDTPRTGSSQEVTQTQAGDSDVQMGNGTEAQLPPTTNGDSADHGELPHANGTSSDKKTEALDQVQEDAGQSGAEAGGQRSNGDSLKQEDQSASAESSVDKMQVDGANGTGENGAQESDEGEDSNSQQMSHRMTTRAQRRANSQPSSAPGSPRTLSPVSPGEPPIHPLFKFPVDNLVDRDMGLPANEAEDTRTWLLMYIQKQEEVVRQTRALYMGLMEADRKRKMVLKWTKAEGHVGEMSDGEDWVDKEEWGLTEDLVKGKEEEEEEGVVQGKKTRARRRDQEKPEGCFWREQAKHLAVGGGLHVLLVPTTDVILNARDRESNVLYADLVGSEEFLASHVLRVPGGIPPGANGKDTSFRESRGKAKQYTTANGRTVIIKDTFVYSNKGFKSLNQAQLLNDVIYYPDSFDAQPWLVYYISRPLIGVYESLPIVPALPAAPPKPVEPEPANGTTSATSSMPRKKEVKSFTELLNMFPMIARQMQPGLERLFKEFGKEFEKPLPPVPASKPASLSSRRSSISSGVSLPLSFHSSLSNGSTKMPSTLEIYDEEDMMRRSLETAVTAAIDLFQMVDKQQLSNLGATTDLTGPIVERMIERYICEQVHETILFPRICTVRRFDDLELEARVRQMQELDISQVGIPIENGQQGKLELAARLAKGVEIFKKMGAAGSPQEMLDILLATQKLVTMPESAKDAPSQAGASSDSQSEKRDAMLTINADTLVSLVLVVVIRSSVRHLQARLSYMRHFIFIDDVESGEMGYALSTFEAVLSYLAKDSHGLRKASKRNKQLWQATKSGDVAGIRNILEPGRKQSVDGAMDEELEATADDAVPHVDSAWSELHNKSLHGQSVDDWIGFGGEVKPAETPQGRVQSGSLAHVFPFQRAQTPPPEQRPKIKKRVSMQSRSNSSSSAISFLSRSDTVISTNSGPEGDTSIEKLAHTHDRAGQSVLMMAVETGQEKSLRYLLSLDEYYPLEEVLDDCNNEGTTLLSAAIQQSNIGVVNLLLDYLARNVPSESVLAEYISRQDSQGRCAGHYLFDQPLLIPKIGHLVPWKLKDKNGQTPLFALCRSYDHQEYRWMVEAAVSAATRAQGDGQPLHLDDHVDNRGNTLLHIVNDWQLALNLLHHCDTDANAANDKQFTPLMVASKYGRTDLVRIFFGDPRVDLYMKDTRGLTAVELAKDDEVRNRIDDLVLLQNPKDSGGRRTTVVRSYFVEDGTIRMVLKSGIENGSKQSITVTTCRRSLADFENLAKWLSQENPASWIPAVTGFATPFLIPSKPSRAILKDIQLRLDSFLKILLSHPTFSTHEMVWEFFLVPEFNEEMLSERSKRKAETRIDRVKEEYTPILDVREVELFVQHARESVRGMHHSAKSVLRRTNKVRGASNDLVEAAQICSLAISTLPYLPDGHKTAFERYVKTLTQMESSPLTGFYYNMHAMSSTIQAILTSLSRPGTIIGSMAQTQKQIDRHTLSLRRSDRWPLGLLDDTRHRMQRDAAEKVDKSVQELETLGKELKYTQQTVAAELAAWQESRVKQGRKMCKELARRMVVVEKARLESMRRAIRGLGISEGRRMSAVEGLKRAANGVMRDPEVLEDL</sequence>
<dbReference type="GO" id="GO:0005770">
    <property type="term" value="C:late endosome"/>
    <property type="evidence" value="ECO:0007669"/>
    <property type="project" value="TreeGrafter"/>
</dbReference>
<feature type="compositionally biased region" description="Polar residues" evidence="2">
    <location>
        <begin position="190"/>
        <end position="204"/>
    </location>
</feature>
<evidence type="ECO:0000256" key="1">
    <source>
        <dbReference type="ARBA" id="ARBA00007428"/>
    </source>
</evidence>
<dbReference type="InterPro" id="IPR036871">
    <property type="entry name" value="PX_dom_sf"/>
</dbReference>
<dbReference type="InterPro" id="IPR013904">
    <property type="entry name" value="RXT2_N"/>
</dbReference>
<dbReference type="SUPFAM" id="SSF109993">
    <property type="entry name" value="VPS9 domain"/>
    <property type="match status" value="1"/>
</dbReference>
<feature type="region of interest" description="Disordered" evidence="2">
    <location>
        <begin position="1107"/>
        <end position="1139"/>
    </location>
</feature>
<evidence type="ECO:0000259" key="3">
    <source>
        <dbReference type="PROSITE" id="PS51205"/>
    </source>
</evidence>
<dbReference type="Pfam" id="PF08595">
    <property type="entry name" value="RXT2_N"/>
    <property type="match status" value="1"/>
</dbReference>
<comment type="similarity">
    <text evidence="1">Belongs to the UPF0507 family.</text>
</comment>
<organism evidence="4 5">
    <name type="scientific">Macrophomina phaseolina (strain MS6)</name>
    <name type="common">Charcoal rot fungus</name>
    <dbReference type="NCBI Taxonomy" id="1126212"/>
    <lineage>
        <taxon>Eukaryota</taxon>
        <taxon>Fungi</taxon>
        <taxon>Dikarya</taxon>
        <taxon>Ascomycota</taxon>
        <taxon>Pezizomycotina</taxon>
        <taxon>Dothideomycetes</taxon>
        <taxon>Dothideomycetes incertae sedis</taxon>
        <taxon>Botryosphaeriales</taxon>
        <taxon>Botryosphaeriaceae</taxon>
        <taxon>Macrophomina</taxon>
    </lineage>
</organism>
<dbReference type="CDD" id="cd06093">
    <property type="entry name" value="PX_domain"/>
    <property type="match status" value="1"/>
</dbReference>
<dbReference type="eggNOG" id="ENOG502R3ZQ">
    <property type="taxonomic scope" value="Eukaryota"/>
</dbReference>
<dbReference type="SMART" id="SM00248">
    <property type="entry name" value="ANK"/>
    <property type="match status" value="3"/>
</dbReference>